<keyword evidence="1" id="KW-0812">Transmembrane</keyword>
<dbReference type="NCBIfam" id="TIGR02357">
    <property type="entry name" value="ECF_ThiT_YuaJ"/>
    <property type="match status" value="1"/>
</dbReference>
<sequence length="184" mass="20249">MQKTNKNWTTKMLVEGAVCIALALILRTVKLYQLPNGGSITPGKMIPLIIFALRYGPVKGFVVGAVYGVMSIILGGSVYHPVQAILDYPLAYGLLGLAGLYKDEFEKTNSIKTILLGSLVGILGRFVCHVLSGVIFFKEFTPAGMNSWVYSITYNASFLSVDFAVTVFVIFLLRKFLTRDLQKL</sequence>
<protein>
    <submittedName>
        <fullName evidence="2">Thiamine ECF transporter S component ThiT</fullName>
    </submittedName>
</protein>
<dbReference type="RefSeq" id="WP_112889942.1">
    <property type="nucleotide sequence ID" value="NZ_CP068103.1"/>
</dbReference>
<feature type="transmembrane region" description="Helical" evidence="1">
    <location>
        <begin position="85"/>
        <end position="101"/>
    </location>
</feature>
<reference evidence="2 3" key="1">
    <citation type="submission" date="2018-06" db="EMBL/GenBank/DDBJ databases">
        <authorList>
            <consortium name="Pathogen Informatics"/>
            <person name="Doyle S."/>
        </authorList>
    </citation>
    <scope>NUCLEOTIDE SEQUENCE [LARGE SCALE GENOMIC DNA]</scope>
    <source>
        <strain evidence="2 3">NCTC13076</strain>
    </source>
</reference>
<keyword evidence="1" id="KW-1133">Transmembrane helix</keyword>
<accession>A0A2X1XZN3</accession>
<evidence type="ECO:0000313" key="2">
    <source>
        <dbReference type="EMBL" id="SPY48093.1"/>
    </source>
</evidence>
<feature type="transmembrane region" description="Helical" evidence="1">
    <location>
        <begin position="113"/>
        <end position="136"/>
    </location>
</feature>
<dbReference type="Pfam" id="PF09515">
    <property type="entry name" value="Thia_YuaJ"/>
    <property type="match status" value="1"/>
</dbReference>
<dbReference type="Gene3D" id="1.10.1760.20">
    <property type="match status" value="1"/>
</dbReference>
<name>A0A2X1XZN3_9FIRM</name>
<dbReference type="GO" id="GO:0015234">
    <property type="term" value="F:thiamine transmembrane transporter activity"/>
    <property type="evidence" value="ECO:0007669"/>
    <property type="project" value="InterPro"/>
</dbReference>
<dbReference type="OrthoDB" id="9795813at2"/>
<dbReference type="AlphaFoldDB" id="A0A2X1XZN3"/>
<gene>
    <name evidence="2" type="primary">thiT</name>
    <name evidence="2" type="ORF">NCTC13076_01287</name>
</gene>
<dbReference type="Proteomes" id="UP000250070">
    <property type="component" value="Unassembled WGS sequence"/>
</dbReference>
<feature type="transmembrane region" description="Helical" evidence="1">
    <location>
        <begin position="60"/>
        <end position="79"/>
    </location>
</feature>
<dbReference type="EMBL" id="UATM01000032">
    <property type="protein sequence ID" value="SPY48093.1"/>
    <property type="molecule type" value="Genomic_DNA"/>
</dbReference>
<organism evidence="2 3">
    <name type="scientific">Peptoniphilus harei</name>
    <dbReference type="NCBI Taxonomy" id="54005"/>
    <lineage>
        <taxon>Bacteria</taxon>
        <taxon>Bacillati</taxon>
        <taxon>Bacillota</taxon>
        <taxon>Tissierellia</taxon>
        <taxon>Tissierellales</taxon>
        <taxon>Peptoniphilaceae</taxon>
        <taxon>Peptoniphilus</taxon>
    </lineage>
</organism>
<dbReference type="GO" id="GO:0005886">
    <property type="term" value="C:plasma membrane"/>
    <property type="evidence" value="ECO:0007669"/>
    <property type="project" value="InterPro"/>
</dbReference>
<keyword evidence="1" id="KW-0472">Membrane</keyword>
<proteinExistence type="predicted"/>
<evidence type="ECO:0000313" key="3">
    <source>
        <dbReference type="Proteomes" id="UP000250070"/>
    </source>
</evidence>
<evidence type="ECO:0000256" key="1">
    <source>
        <dbReference type="SAM" id="Phobius"/>
    </source>
</evidence>
<dbReference type="InterPro" id="IPR012651">
    <property type="entry name" value="Thia_Transptr_ThiT"/>
</dbReference>
<feature type="transmembrane region" description="Helical" evidence="1">
    <location>
        <begin position="148"/>
        <end position="173"/>
    </location>
</feature>
<dbReference type="GeneID" id="83862768"/>